<comment type="caution">
    <text evidence="9">Lacks conserved residue(s) required for the propagation of feature annotation.</text>
</comment>
<dbReference type="GO" id="GO:0005886">
    <property type="term" value="C:plasma membrane"/>
    <property type="evidence" value="ECO:0007669"/>
    <property type="project" value="UniProtKB-SubCell"/>
</dbReference>
<keyword evidence="5 9" id="KW-0653">Protein transport</keyword>
<dbReference type="GO" id="GO:0006605">
    <property type="term" value="P:protein targeting"/>
    <property type="evidence" value="ECO:0007669"/>
    <property type="project" value="UniProtKB-UniRule"/>
</dbReference>
<evidence type="ECO:0000256" key="6">
    <source>
        <dbReference type="ARBA" id="ARBA00022989"/>
    </source>
</evidence>
<dbReference type="EMBL" id="JACHIP010000004">
    <property type="protein sequence ID" value="MBB5058226.1"/>
    <property type="molecule type" value="Genomic_DNA"/>
</dbReference>
<comment type="similarity">
    <text evidence="9">Belongs to the SecD/SecF family. SecD subfamily.</text>
</comment>
<feature type="domain" description="Protein translocase subunit SecDF P1" evidence="11">
    <location>
        <begin position="154"/>
        <end position="214"/>
    </location>
</feature>
<keyword evidence="7 9" id="KW-0811">Translocation</keyword>
<feature type="transmembrane region" description="Helical" evidence="9">
    <location>
        <begin position="497"/>
        <end position="521"/>
    </location>
</feature>
<dbReference type="InterPro" id="IPR055344">
    <property type="entry name" value="SecD_SecF_C_bact"/>
</dbReference>
<dbReference type="FunFam" id="1.20.1640.10:FF:000004">
    <property type="entry name" value="Protein translocase subunit SecD"/>
    <property type="match status" value="1"/>
</dbReference>
<dbReference type="InterPro" id="IPR048634">
    <property type="entry name" value="SecD_SecF_C"/>
</dbReference>
<dbReference type="Gene3D" id="3.30.70.3220">
    <property type="match status" value="1"/>
</dbReference>
<sequence>MAFEIMGKSLRNRIIFIVAVLLVSVYGIIGIPKGGLKAALARNIHLGLDLQGGTHLVLQVQVAEALSHDTDKAVAQLQDDLTKAGVTGAMVTKLDPAHPETIHVSGIAPAKQGDARGVFNNGNYATYDVTNNADGSQSLTMKVGAIRDLETRALDQSIETIRDRIDKLGVSEPVIEKYGLGDNEILVELPGVEDPGHVQDIIQSTARLEIHEVTGGPYPTDQEAMTANPTGLPPDSMLVHGIGAPGTGDQVWMLKRVSVVAGTDFRDAQPSQDENARPDITFNLTTAAGDRFYKFTDEHKGTGQMAIILDNKVKEVATIQSAIRDTGRITGGFTSDQAKDLSMLLRTGSLPASITYLETRTVGASLGAASIRQGVMAAIIGMLVVMAFMLVYYRGAGINADLALVLNLVILLGFLGYSHATLTLPGIAGVILTIGMGVDSNVLIFERIREELRNGKTAAMAVQEGFKHAWVTIVDTHVTTIVSAAILFLFGTGPVKGFAVTLTIGLLANIFTAVLVSRVIFDSELKNKDRNAVLSI</sequence>
<dbReference type="PANTHER" id="PTHR30081:SF1">
    <property type="entry name" value="PROTEIN TRANSLOCASE SUBUNIT SECD"/>
    <property type="match status" value="1"/>
</dbReference>
<keyword evidence="8 9" id="KW-0472">Membrane</keyword>
<dbReference type="AlphaFoldDB" id="A0A7W7ZF64"/>
<dbReference type="Pfam" id="PF02355">
    <property type="entry name" value="SecD_SecF_C"/>
    <property type="match status" value="1"/>
</dbReference>
<evidence type="ECO:0000259" key="10">
    <source>
        <dbReference type="Pfam" id="PF02355"/>
    </source>
</evidence>
<dbReference type="InterPro" id="IPR022813">
    <property type="entry name" value="SecD/SecF_arch_bac"/>
</dbReference>
<keyword evidence="6 9" id="KW-1133">Transmembrane helix</keyword>
<evidence type="ECO:0000256" key="2">
    <source>
        <dbReference type="ARBA" id="ARBA00022448"/>
    </source>
</evidence>
<proteinExistence type="inferred from homology"/>
<keyword evidence="4 9" id="KW-0812">Transmembrane</keyword>
<dbReference type="Pfam" id="PF22599">
    <property type="entry name" value="SecDF_P1_head"/>
    <property type="match status" value="1"/>
</dbReference>
<feature type="domain" description="Protein export membrane protein SecD/SecF C-terminal" evidence="10">
    <location>
        <begin position="353"/>
        <end position="520"/>
    </location>
</feature>
<organism evidence="13 14">
    <name type="scientific">Granulicella aggregans</name>
    <dbReference type="NCBI Taxonomy" id="474949"/>
    <lineage>
        <taxon>Bacteria</taxon>
        <taxon>Pseudomonadati</taxon>
        <taxon>Acidobacteriota</taxon>
        <taxon>Terriglobia</taxon>
        <taxon>Terriglobales</taxon>
        <taxon>Acidobacteriaceae</taxon>
        <taxon>Granulicella</taxon>
    </lineage>
</organism>
<evidence type="ECO:0000256" key="7">
    <source>
        <dbReference type="ARBA" id="ARBA00023010"/>
    </source>
</evidence>
<evidence type="ECO:0000256" key="1">
    <source>
        <dbReference type="ARBA" id="ARBA00004651"/>
    </source>
</evidence>
<feature type="transmembrane region" description="Helical" evidence="9">
    <location>
        <begin position="400"/>
        <end position="420"/>
    </location>
</feature>
<protein>
    <recommendedName>
        <fullName evidence="9">Protein translocase subunit SecD</fullName>
    </recommendedName>
</protein>
<feature type="transmembrane region" description="Helical" evidence="9">
    <location>
        <begin position="426"/>
        <end position="448"/>
    </location>
</feature>
<dbReference type="PANTHER" id="PTHR30081">
    <property type="entry name" value="PROTEIN-EXPORT MEMBRANE PROTEIN SEC"/>
    <property type="match status" value="1"/>
</dbReference>
<dbReference type="NCBIfam" id="TIGR00916">
    <property type="entry name" value="2A0604s01"/>
    <property type="match status" value="1"/>
</dbReference>
<keyword evidence="3 9" id="KW-1003">Cell membrane</keyword>
<reference evidence="13 14" key="1">
    <citation type="submission" date="2020-08" db="EMBL/GenBank/DDBJ databases">
        <title>Genomic Encyclopedia of Type Strains, Phase IV (KMG-V): Genome sequencing to study the core and pangenomes of soil and plant-associated prokaryotes.</title>
        <authorList>
            <person name="Whitman W."/>
        </authorList>
    </citation>
    <scope>NUCLEOTIDE SEQUENCE [LARGE SCALE GENOMIC DNA]</scope>
    <source>
        <strain evidence="13 14">M8UP14</strain>
    </source>
</reference>
<evidence type="ECO:0000313" key="14">
    <source>
        <dbReference type="Proteomes" id="UP000540989"/>
    </source>
</evidence>
<dbReference type="Pfam" id="PF07549">
    <property type="entry name" value="Sec_GG"/>
    <property type="match status" value="1"/>
</dbReference>
<comment type="subunit">
    <text evidence="9">Forms a complex with SecF. Part of the essential Sec protein translocation apparatus which comprises SecA, SecYEG and auxiliary proteins SecDF. Other proteins may also be involved.</text>
</comment>
<dbReference type="GO" id="GO:0015450">
    <property type="term" value="F:protein-transporting ATPase activity"/>
    <property type="evidence" value="ECO:0007669"/>
    <property type="project" value="InterPro"/>
</dbReference>
<evidence type="ECO:0000259" key="11">
    <source>
        <dbReference type="Pfam" id="PF21760"/>
    </source>
</evidence>
<comment type="function">
    <text evidence="9">Part of the Sec protein translocase complex. Interacts with the SecYEG preprotein conducting channel. SecDF uses the proton motive force (PMF) to complete protein translocation after the ATP-dependent function of SecA.</text>
</comment>
<dbReference type="NCBIfam" id="TIGR01129">
    <property type="entry name" value="secD"/>
    <property type="match status" value="1"/>
</dbReference>
<dbReference type="GO" id="GO:0043952">
    <property type="term" value="P:protein transport by the Sec complex"/>
    <property type="evidence" value="ECO:0007669"/>
    <property type="project" value="UniProtKB-UniRule"/>
</dbReference>
<keyword evidence="14" id="KW-1185">Reference proteome</keyword>
<feature type="domain" description="SecDF P1 head subdomain" evidence="12">
    <location>
        <begin position="250"/>
        <end position="352"/>
    </location>
</feature>
<dbReference type="InterPro" id="IPR048631">
    <property type="entry name" value="SecD_1st"/>
</dbReference>
<feature type="transmembrane region" description="Helical" evidence="9">
    <location>
        <begin position="469"/>
        <end position="491"/>
    </location>
</feature>
<dbReference type="Gene3D" id="3.30.70.3400">
    <property type="match status" value="1"/>
</dbReference>
<dbReference type="InterPro" id="IPR005791">
    <property type="entry name" value="SecD"/>
</dbReference>
<keyword evidence="2 9" id="KW-0813">Transport</keyword>
<dbReference type="PRINTS" id="PR00702">
    <property type="entry name" value="ACRIFLAVINRP"/>
</dbReference>
<name>A0A7W7ZF64_9BACT</name>
<evidence type="ECO:0000256" key="3">
    <source>
        <dbReference type="ARBA" id="ARBA00022475"/>
    </source>
</evidence>
<dbReference type="InterPro" id="IPR001036">
    <property type="entry name" value="Acrflvin-R"/>
</dbReference>
<evidence type="ECO:0000256" key="9">
    <source>
        <dbReference type="HAMAP-Rule" id="MF_01463"/>
    </source>
</evidence>
<evidence type="ECO:0000256" key="8">
    <source>
        <dbReference type="ARBA" id="ARBA00023136"/>
    </source>
</evidence>
<feature type="transmembrane region" description="Helical" evidence="9">
    <location>
        <begin position="374"/>
        <end position="393"/>
    </location>
</feature>
<dbReference type="Pfam" id="PF21760">
    <property type="entry name" value="SecD_1st"/>
    <property type="match status" value="1"/>
</dbReference>
<dbReference type="Gene3D" id="1.20.1640.10">
    <property type="entry name" value="Multidrug efflux transporter AcrB transmembrane domain"/>
    <property type="match status" value="1"/>
</dbReference>
<dbReference type="GO" id="GO:0065002">
    <property type="term" value="P:intracellular protein transmembrane transport"/>
    <property type="evidence" value="ECO:0007669"/>
    <property type="project" value="UniProtKB-UniRule"/>
</dbReference>
<comment type="subcellular location">
    <subcellularLocation>
        <location evidence="1 9">Cell membrane</location>
        <topology evidence="1 9">Multi-pass membrane protein</topology>
    </subcellularLocation>
</comment>
<dbReference type="Proteomes" id="UP000540989">
    <property type="component" value="Unassembled WGS sequence"/>
</dbReference>
<evidence type="ECO:0000259" key="12">
    <source>
        <dbReference type="Pfam" id="PF22599"/>
    </source>
</evidence>
<accession>A0A7W7ZF64</accession>
<dbReference type="InterPro" id="IPR022646">
    <property type="entry name" value="SecD/SecF_CS"/>
</dbReference>
<dbReference type="InterPro" id="IPR054384">
    <property type="entry name" value="SecDF_P1_head"/>
</dbReference>
<dbReference type="HAMAP" id="MF_01463_B">
    <property type="entry name" value="SecD_B"/>
    <property type="match status" value="1"/>
</dbReference>
<gene>
    <name evidence="9" type="primary">secD</name>
    <name evidence="13" type="ORF">HDF16_002940</name>
</gene>
<evidence type="ECO:0000313" key="13">
    <source>
        <dbReference type="EMBL" id="MBB5058226.1"/>
    </source>
</evidence>
<evidence type="ECO:0000256" key="5">
    <source>
        <dbReference type="ARBA" id="ARBA00022927"/>
    </source>
</evidence>
<dbReference type="SUPFAM" id="SSF82866">
    <property type="entry name" value="Multidrug efflux transporter AcrB transmembrane domain"/>
    <property type="match status" value="1"/>
</dbReference>
<evidence type="ECO:0000256" key="4">
    <source>
        <dbReference type="ARBA" id="ARBA00022692"/>
    </source>
</evidence>
<comment type="caution">
    <text evidence="13">The sequence shown here is derived from an EMBL/GenBank/DDBJ whole genome shotgun (WGS) entry which is preliminary data.</text>
</comment>